<dbReference type="PRINTS" id="PR00722">
    <property type="entry name" value="CHYMOTRYPSIN"/>
</dbReference>
<evidence type="ECO:0000256" key="5">
    <source>
        <dbReference type="SAM" id="SignalP"/>
    </source>
</evidence>
<feature type="domain" description="Peptidase S1" evidence="6">
    <location>
        <begin position="32"/>
        <end position="177"/>
    </location>
</feature>
<reference evidence="8" key="2">
    <citation type="journal article" date="2013" name="Nat. Genet.">
        <title>The draft genomes of soft-shell turtle and green sea turtle yield insights into the development and evolution of the turtle-specific body plan.</title>
        <authorList>
            <person name="Wang Z."/>
            <person name="Pascual-Anaya J."/>
            <person name="Zadissa A."/>
            <person name="Li W."/>
            <person name="Niimura Y."/>
            <person name="Huang Z."/>
            <person name="Li C."/>
            <person name="White S."/>
            <person name="Xiong Z."/>
            <person name="Fang D."/>
            <person name="Wang B."/>
            <person name="Ming Y."/>
            <person name="Chen Y."/>
            <person name="Zheng Y."/>
            <person name="Kuraku S."/>
            <person name="Pignatelli M."/>
            <person name="Herrero J."/>
            <person name="Beal K."/>
            <person name="Nozawa M."/>
            <person name="Li Q."/>
            <person name="Wang J."/>
            <person name="Zhang H."/>
            <person name="Yu L."/>
            <person name="Shigenobu S."/>
            <person name="Wang J."/>
            <person name="Liu J."/>
            <person name="Flicek P."/>
            <person name="Searle S."/>
            <person name="Wang J."/>
            <person name="Kuratani S."/>
            <person name="Yin Y."/>
            <person name="Aken B."/>
            <person name="Zhang G."/>
            <person name="Irie N."/>
        </authorList>
    </citation>
    <scope>NUCLEOTIDE SEQUENCE [LARGE SCALE GENOMIC DNA]</scope>
    <source>
        <strain evidence="8">Daiwa-1</strain>
    </source>
</reference>
<keyword evidence="8" id="KW-1185">Reference proteome</keyword>
<dbReference type="GeneTree" id="ENSGT00940000155138"/>
<dbReference type="SMART" id="SM00020">
    <property type="entry name" value="Tryp_SPc"/>
    <property type="match status" value="1"/>
</dbReference>
<evidence type="ECO:0000256" key="2">
    <source>
        <dbReference type="ARBA" id="ARBA00022801"/>
    </source>
</evidence>
<dbReference type="Ensembl" id="ENSPSIT00000007810.1">
    <property type="protein sequence ID" value="ENSPSIP00000007769.1"/>
    <property type="gene ID" value="ENSPSIG00000007144.1"/>
</dbReference>
<dbReference type="PANTHER" id="PTHR24252:SF17">
    <property type="entry name" value="SUPPRESSOR OF TUMORIGENICITY 14 PROTEIN HOMOLOG-RELATED"/>
    <property type="match status" value="1"/>
</dbReference>
<organism evidence="7 8">
    <name type="scientific">Pelodiscus sinensis</name>
    <name type="common">Chinese softshell turtle</name>
    <name type="synonym">Trionyx sinensis</name>
    <dbReference type="NCBI Taxonomy" id="13735"/>
    <lineage>
        <taxon>Eukaryota</taxon>
        <taxon>Metazoa</taxon>
        <taxon>Chordata</taxon>
        <taxon>Craniata</taxon>
        <taxon>Vertebrata</taxon>
        <taxon>Euteleostomi</taxon>
        <taxon>Archelosauria</taxon>
        <taxon>Testudinata</taxon>
        <taxon>Testudines</taxon>
        <taxon>Cryptodira</taxon>
        <taxon>Trionychia</taxon>
        <taxon>Trionychidae</taxon>
        <taxon>Pelodiscus</taxon>
    </lineage>
</organism>
<dbReference type="PANTHER" id="PTHR24252">
    <property type="entry name" value="ACROSIN-RELATED"/>
    <property type="match status" value="1"/>
</dbReference>
<keyword evidence="1" id="KW-0645">Protease</keyword>
<dbReference type="PROSITE" id="PS50240">
    <property type="entry name" value="TRYPSIN_DOM"/>
    <property type="match status" value="1"/>
</dbReference>
<evidence type="ECO:0000313" key="8">
    <source>
        <dbReference type="Proteomes" id="UP000007267"/>
    </source>
</evidence>
<keyword evidence="4" id="KW-1015">Disulfide bond</keyword>
<dbReference type="InterPro" id="IPR001254">
    <property type="entry name" value="Trypsin_dom"/>
</dbReference>
<protein>
    <submittedName>
        <fullName evidence="7">Prostasin-like</fullName>
    </submittedName>
</protein>
<dbReference type="Proteomes" id="UP000007267">
    <property type="component" value="Unassembled WGS sequence"/>
</dbReference>
<dbReference type="OMA" id="ISCRMVK"/>
<dbReference type="eggNOG" id="KOG3627">
    <property type="taxonomic scope" value="Eukaryota"/>
</dbReference>
<evidence type="ECO:0000256" key="3">
    <source>
        <dbReference type="ARBA" id="ARBA00022825"/>
    </source>
</evidence>
<dbReference type="InterPro" id="IPR043504">
    <property type="entry name" value="Peptidase_S1_PA_chymotrypsin"/>
</dbReference>
<keyword evidence="5" id="KW-0732">Signal</keyword>
<dbReference type="Pfam" id="PF00089">
    <property type="entry name" value="Trypsin"/>
    <property type="match status" value="1"/>
</dbReference>
<keyword evidence="2" id="KW-0378">Hydrolase</keyword>
<evidence type="ECO:0000313" key="7">
    <source>
        <dbReference type="Ensembl" id="ENSPSIP00000007769.1"/>
    </source>
</evidence>
<evidence type="ECO:0000256" key="1">
    <source>
        <dbReference type="ARBA" id="ARBA00022670"/>
    </source>
</evidence>
<dbReference type="EMBL" id="AGCU01161306">
    <property type="status" value="NOT_ANNOTATED_CDS"/>
    <property type="molecule type" value="Genomic_DNA"/>
</dbReference>
<dbReference type="STRING" id="13735.ENSPSIP00000007769"/>
<sequence>MAAACCPLPALLLLLELPWLEACKQPVGLPRIVGGSDAKNGSWPWQVSLRDGSKHICGGSLIAESWVVAAAHCFKKDKSAYMVNLGEYQLLNPSESVRSSSIKNIYIHPSYTDLGSSGDIALVELGTPVSFSRVIFPVCLPASSVEFPTCLPCWVTGWGDTQQRGAGGMGGINGAGG</sequence>
<dbReference type="SUPFAM" id="SSF50494">
    <property type="entry name" value="Trypsin-like serine proteases"/>
    <property type="match status" value="1"/>
</dbReference>
<feature type="chain" id="PRO_5003904229" evidence="5">
    <location>
        <begin position="23"/>
        <end position="177"/>
    </location>
</feature>
<reference evidence="8" key="1">
    <citation type="submission" date="2011-10" db="EMBL/GenBank/DDBJ databases">
        <authorList>
            <consortium name="Soft-shell Turtle Genome Consortium"/>
        </authorList>
    </citation>
    <scope>NUCLEOTIDE SEQUENCE [LARGE SCALE GENOMIC DNA]</scope>
    <source>
        <strain evidence="8">Daiwa-1</strain>
    </source>
</reference>
<evidence type="ECO:0000256" key="4">
    <source>
        <dbReference type="ARBA" id="ARBA00023157"/>
    </source>
</evidence>
<feature type="signal peptide" evidence="5">
    <location>
        <begin position="1"/>
        <end position="22"/>
    </location>
</feature>
<reference evidence="7" key="4">
    <citation type="submission" date="2025-09" db="UniProtKB">
        <authorList>
            <consortium name="Ensembl"/>
        </authorList>
    </citation>
    <scope>IDENTIFICATION</scope>
</reference>
<reference evidence="7" key="3">
    <citation type="submission" date="2025-08" db="UniProtKB">
        <authorList>
            <consortium name="Ensembl"/>
        </authorList>
    </citation>
    <scope>IDENTIFICATION</scope>
</reference>
<keyword evidence="3" id="KW-0720">Serine protease</keyword>
<dbReference type="HOGENOM" id="CLU_006842_1_7_1"/>
<dbReference type="InterPro" id="IPR001314">
    <property type="entry name" value="Peptidase_S1A"/>
</dbReference>
<evidence type="ECO:0000259" key="6">
    <source>
        <dbReference type="PROSITE" id="PS50240"/>
    </source>
</evidence>
<dbReference type="GO" id="GO:0006508">
    <property type="term" value="P:proteolysis"/>
    <property type="evidence" value="ECO:0007669"/>
    <property type="project" value="UniProtKB-KW"/>
</dbReference>
<dbReference type="FunFam" id="2.40.10.10:FF:000181">
    <property type="entry name" value="Chymotrypsinogen A"/>
    <property type="match status" value="1"/>
</dbReference>
<dbReference type="CDD" id="cd00190">
    <property type="entry name" value="Tryp_SPc"/>
    <property type="match status" value="1"/>
</dbReference>
<dbReference type="InterPro" id="IPR009003">
    <property type="entry name" value="Peptidase_S1_PA"/>
</dbReference>
<accession>K7FIA9</accession>
<dbReference type="AlphaFoldDB" id="K7FIA9"/>
<name>K7FIA9_PELSI</name>
<dbReference type="GO" id="GO:0004252">
    <property type="term" value="F:serine-type endopeptidase activity"/>
    <property type="evidence" value="ECO:0007669"/>
    <property type="project" value="InterPro"/>
</dbReference>
<proteinExistence type="predicted"/>
<dbReference type="Gene3D" id="2.40.10.10">
    <property type="entry name" value="Trypsin-like serine proteases"/>
    <property type="match status" value="2"/>
</dbReference>